<dbReference type="NCBIfam" id="TIGR00546">
    <property type="entry name" value="lnt"/>
    <property type="match status" value="1"/>
</dbReference>
<keyword evidence="3 9" id="KW-1003">Cell membrane</keyword>
<evidence type="ECO:0000256" key="1">
    <source>
        <dbReference type="ARBA" id="ARBA00004651"/>
    </source>
</evidence>
<evidence type="ECO:0000256" key="7">
    <source>
        <dbReference type="ARBA" id="ARBA00023136"/>
    </source>
</evidence>
<feature type="transmembrane region" description="Helical" evidence="9">
    <location>
        <begin position="93"/>
        <end position="116"/>
    </location>
</feature>
<feature type="domain" description="CN hydrolase" evidence="10">
    <location>
        <begin position="225"/>
        <end position="464"/>
    </location>
</feature>
<dbReference type="GO" id="GO:0042158">
    <property type="term" value="P:lipoprotein biosynthetic process"/>
    <property type="evidence" value="ECO:0007669"/>
    <property type="project" value="UniProtKB-UniRule"/>
</dbReference>
<dbReference type="CDD" id="cd07571">
    <property type="entry name" value="ALP_N-acyl_transferase"/>
    <property type="match status" value="1"/>
</dbReference>
<organism evidence="12 14">
    <name type="scientific">Thalassovita autumnalis</name>
    <dbReference type="NCBI Taxonomy" id="2072972"/>
    <lineage>
        <taxon>Bacteria</taxon>
        <taxon>Pseudomonadati</taxon>
        <taxon>Pseudomonadota</taxon>
        <taxon>Alphaproteobacteria</taxon>
        <taxon>Rhodobacterales</taxon>
        <taxon>Roseobacteraceae</taxon>
        <taxon>Thalassovita</taxon>
    </lineage>
</organism>
<keyword evidence="7 9" id="KW-0472">Membrane</keyword>
<protein>
    <recommendedName>
        <fullName evidence="9">Apolipoprotein N-acyltransferase</fullName>
        <shortName evidence="9">ALP N-acyltransferase</shortName>
        <ecNumber evidence="9">2.3.1.269</ecNumber>
    </recommendedName>
</protein>
<evidence type="ECO:0000313" key="13">
    <source>
        <dbReference type="Proteomes" id="UP000051086"/>
    </source>
</evidence>
<dbReference type="GO" id="GO:0016410">
    <property type="term" value="F:N-acyltransferase activity"/>
    <property type="evidence" value="ECO:0007669"/>
    <property type="project" value="UniProtKB-UniRule"/>
</dbReference>
<dbReference type="InterPro" id="IPR003010">
    <property type="entry name" value="C-N_Hydrolase"/>
</dbReference>
<dbReference type="InterPro" id="IPR036526">
    <property type="entry name" value="C-N_Hydrolase_sf"/>
</dbReference>
<feature type="transmembrane region" description="Helical" evidence="9">
    <location>
        <begin position="476"/>
        <end position="492"/>
    </location>
</feature>
<dbReference type="PROSITE" id="PS50263">
    <property type="entry name" value="CN_HYDROLASE"/>
    <property type="match status" value="1"/>
</dbReference>
<keyword evidence="13" id="KW-1185">Reference proteome</keyword>
<dbReference type="EMBL" id="CYSB01000005">
    <property type="protein sequence ID" value="CUH63383.1"/>
    <property type="molecule type" value="Genomic_DNA"/>
</dbReference>
<evidence type="ECO:0000256" key="4">
    <source>
        <dbReference type="ARBA" id="ARBA00022679"/>
    </source>
</evidence>
<dbReference type="Gene3D" id="3.60.110.10">
    <property type="entry name" value="Carbon-nitrogen hydrolase"/>
    <property type="match status" value="1"/>
</dbReference>
<keyword evidence="8 9" id="KW-0012">Acyltransferase</keyword>
<comment type="similarity">
    <text evidence="2 9">Belongs to the CN hydrolase family. Apolipoprotein N-acyltransferase subfamily.</text>
</comment>
<keyword evidence="12" id="KW-0449">Lipoprotein</keyword>
<evidence type="ECO:0000256" key="5">
    <source>
        <dbReference type="ARBA" id="ARBA00022692"/>
    </source>
</evidence>
<gene>
    <name evidence="12" type="primary">lnt_1</name>
    <name evidence="9" type="synonym">lnt</name>
    <name evidence="11" type="ORF">TL5118_00446</name>
    <name evidence="12" type="ORF">TL5120_01746</name>
</gene>
<dbReference type="Pfam" id="PF00795">
    <property type="entry name" value="CN_hydrolase"/>
    <property type="match status" value="1"/>
</dbReference>
<accession>A0A0N7LXH9</accession>
<dbReference type="HAMAP" id="MF_01148">
    <property type="entry name" value="Lnt"/>
    <property type="match status" value="1"/>
</dbReference>
<dbReference type="Proteomes" id="UP000051887">
    <property type="component" value="Unassembled WGS sequence"/>
</dbReference>
<dbReference type="InterPro" id="IPR045378">
    <property type="entry name" value="LNT_N"/>
</dbReference>
<evidence type="ECO:0000256" key="9">
    <source>
        <dbReference type="HAMAP-Rule" id="MF_01148"/>
    </source>
</evidence>
<dbReference type="GO" id="GO:0005886">
    <property type="term" value="C:plasma membrane"/>
    <property type="evidence" value="ECO:0007669"/>
    <property type="project" value="UniProtKB-SubCell"/>
</dbReference>
<dbReference type="Proteomes" id="UP000051086">
    <property type="component" value="Unassembled WGS sequence"/>
</dbReference>
<evidence type="ECO:0000256" key="8">
    <source>
        <dbReference type="ARBA" id="ARBA00023315"/>
    </source>
</evidence>
<evidence type="ECO:0000313" key="11">
    <source>
        <dbReference type="EMBL" id="CUH63383.1"/>
    </source>
</evidence>
<reference evidence="11 13" key="1">
    <citation type="submission" date="2015-09" db="EMBL/GenBank/DDBJ databases">
        <authorList>
            <person name="Rodrigo-Torres L."/>
            <person name="Arahal D.R."/>
        </authorList>
    </citation>
    <scope>NUCLEOTIDE SEQUENCE [LARGE SCALE GENOMIC DNA]</scope>
    <source>
        <strain evidence="11 13">CECT 5118</strain>
    </source>
</reference>
<keyword evidence="5 9" id="KW-0812">Transmembrane</keyword>
<feature type="transmembrane region" description="Helical" evidence="9">
    <location>
        <begin position="123"/>
        <end position="142"/>
    </location>
</feature>
<dbReference type="EC" id="2.3.1.269" evidence="9"/>
<sequence>MLAAALTRFGAAQRLPGFALSVLAGAITALGQAPLDLWPLALLGLALGLLRMQAASEAKAAFWRGWGFGLGYFALALSWIVEPFLVDIARHGWMAPFALFFMAGGLALFWGAAAAVARRLGGVPLALIATLAAAELVRSYLFTGFPWALIGHLWIPTPVAQWASLIGPHGLTLLALAVATGMAQSARHVTGGVVTLSAIALLWLGGAYLAGEPQDLKGRPVVRLVQPNAPQHQKWDPAHVPVFFRRQIEATRAAPRPDLVIWPETSVPVSLDRSEETLQVMAQAAGGVPVVFGIQRWEGRQIYNSAVLMDGLGQVTNVYDKAHLVPFGEYVPFGDLLGRLGIHGMAARDGDGFSAGPGAQLMPLGALGRALPLICYEAVFPNDVNAAAERPDLLMQLTNDAWFGQISGPYQHLAQARLRAIEQGLPMVRAANTGVSAVIDGKGRVIAQLGLGETGHLDHALPQPLHRTVYAQTGDYLALVAIMGLFLAVITLRRWPKRRLQIDPGEPEA</sequence>
<feature type="transmembrane region" description="Helical" evidence="9">
    <location>
        <begin position="162"/>
        <end position="182"/>
    </location>
</feature>
<dbReference type="Pfam" id="PF20154">
    <property type="entry name" value="LNT_N"/>
    <property type="match status" value="1"/>
</dbReference>
<dbReference type="EMBL" id="CYSC01000027">
    <property type="protein sequence ID" value="CUH71951.1"/>
    <property type="molecule type" value="Genomic_DNA"/>
</dbReference>
<dbReference type="InterPro" id="IPR004563">
    <property type="entry name" value="Apolipo_AcylTrfase"/>
</dbReference>
<dbReference type="RefSeq" id="WP_242601705.1">
    <property type="nucleotide sequence ID" value="NZ_CYSB01000005.1"/>
</dbReference>
<evidence type="ECO:0000256" key="2">
    <source>
        <dbReference type="ARBA" id="ARBA00010065"/>
    </source>
</evidence>
<comment type="catalytic activity">
    <reaction evidence="9">
        <text>N-terminal S-1,2-diacyl-sn-glyceryl-L-cysteinyl-[lipoprotein] + a glycerophospholipid = N-acyl-S-1,2-diacyl-sn-glyceryl-L-cysteinyl-[lipoprotein] + a 2-acyl-sn-glycero-3-phospholipid + H(+)</text>
        <dbReference type="Rhea" id="RHEA:48228"/>
        <dbReference type="Rhea" id="RHEA-COMP:14681"/>
        <dbReference type="Rhea" id="RHEA-COMP:14684"/>
        <dbReference type="ChEBI" id="CHEBI:15378"/>
        <dbReference type="ChEBI" id="CHEBI:136912"/>
        <dbReference type="ChEBI" id="CHEBI:140656"/>
        <dbReference type="ChEBI" id="CHEBI:140657"/>
        <dbReference type="ChEBI" id="CHEBI:140660"/>
        <dbReference type="EC" id="2.3.1.269"/>
    </reaction>
</comment>
<feature type="transmembrane region" description="Helical" evidence="9">
    <location>
        <begin position="61"/>
        <end position="81"/>
    </location>
</feature>
<proteinExistence type="inferred from homology"/>
<evidence type="ECO:0000256" key="6">
    <source>
        <dbReference type="ARBA" id="ARBA00022989"/>
    </source>
</evidence>
<feature type="transmembrane region" description="Helical" evidence="9">
    <location>
        <begin position="37"/>
        <end position="54"/>
    </location>
</feature>
<evidence type="ECO:0000313" key="14">
    <source>
        <dbReference type="Proteomes" id="UP000051887"/>
    </source>
</evidence>
<comment type="pathway">
    <text evidence="9">Protein modification; lipoprotein biosynthesis (N-acyl transfer).</text>
</comment>
<dbReference type="SUPFAM" id="SSF56317">
    <property type="entry name" value="Carbon-nitrogen hydrolase"/>
    <property type="match status" value="1"/>
</dbReference>
<comment type="function">
    <text evidence="9">Catalyzes the phospholipid dependent N-acylation of the N-terminal cysteine of apolipoprotein, the last step in lipoprotein maturation.</text>
</comment>
<evidence type="ECO:0000259" key="10">
    <source>
        <dbReference type="PROSITE" id="PS50263"/>
    </source>
</evidence>
<feature type="transmembrane region" description="Helical" evidence="9">
    <location>
        <begin position="189"/>
        <end position="210"/>
    </location>
</feature>
<reference evidence="12 14" key="2">
    <citation type="submission" date="2015-09" db="EMBL/GenBank/DDBJ databases">
        <authorList>
            <consortium name="Swine Surveillance"/>
        </authorList>
    </citation>
    <scope>NUCLEOTIDE SEQUENCE [LARGE SCALE GENOMIC DNA]</scope>
    <source>
        <strain evidence="12 14">5120</strain>
    </source>
</reference>
<evidence type="ECO:0000313" key="12">
    <source>
        <dbReference type="EMBL" id="CUH71951.1"/>
    </source>
</evidence>
<keyword evidence="4 9" id="KW-0808">Transferase</keyword>
<dbReference type="PANTHER" id="PTHR38686">
    <property type="entry name" value="APOLIPOPROTEIN N-ACYLTRANSFERASE"/>
    <property type="match status" value="1"/>
</dbReference>
<dbReference type="PANTHER" id="PTHR38686:SF1">
    <property type="entry name" value="APOLIPOPROTEIN N-ACYLTRANSFERASE"/>
    <property type="match status" value="1"/>
</dbReference>
<dbReference type="AlphaFoldDB" id="A0A0N7LXH9"/>
<dbReference type="UniPathway" id="UPA00666"/>
<evidence type="ECO:0000256" key="3">
    <source>
        <dbReference type="ARBA" id="ARBA00022475"/>
    </source>
</evidence>
<keyword evidence="6 9" id="KW-1133">Transmembrane helix</keyword>
<comment type="subcellular location">
    <subcellularLocation>
        <location evidence="1 9">Cell membrane</location>
        <topology evidence="1 9">Multi-pass membrane protein</topology>
    </subcellularLocation>
</comment>
<name>A0A0N7LXH9_9RHOB</name>